<gene>
    <name evidence="1" type="ORF">MRATA1EN22A_LOCUS2407</name>
</gene>
<protein>
    <submittedName>
        <fullName evidence="1">Uncharacterized protein</fullName>
    </submittedName>
</protein>
<dbReference type="EMBL" id="OX596094">
    <property type="protein sequence ID" value="CAM9429934.1"/>
    <property type="molecule type" value="Genomic_DNA"/>
</dbReference>
<reference evidence="1" key="1">
    <citation type="submission" date="2023-05" db="EMBL/GenBank/DDBJ databases">
        <authorList>
            <consortium name="ELIXIR-Norway"/>
        </authorList>
    </citation>
    <scope>NUCLEOTIDE SEQUENCE</scope>
</reference>
<evidence type="ECO:0000313" key="1">
    <source>
        <dbReference type="EMBL" id="CAM9429934.1"/>
    </source>
</evidence>
<proteinExistence type="predicted"/>
<evidence type="ECO:0000313" key="2">
    <source>
        <dbReference type="Proteomes" id="UP001162501"/>
    </source>
</evidence>
<reference evidence="1" key="2">
    <citation type="submission" date="2025-03" db="EMBL/GenBank/DDBJ databases">
        <authorList>
            <consortium name="ELIXIR-Norway"/>
            <consortium name="Elixir Norway"/>
        </authorList>
    </citation>
    <scope>NUCLEOTIDE SEQUENCE</scope>
</reference>
<organism evidence="1 2">
    <name type="scientific">Rangifer tarandus platyrhynchus</name>
    <name type="common">Svalbard reindeer</name>
    <dbReference type="NCBI Taxonomy" id="3082113"/>
    <lineage>
        <taxon>Eukaryota</taxon>
        <taxon>Metazoa</taxon>
        <taxon>Chordata</taxon>
        <taxon>Craniata</taxon>
        <taxon>Vertebrata</taxon>
        <taxon>Euteleostomi</taxon>
        <taxon>Mammalia</taxon>
        <taxon>Eutheria</taxon>
        <taxon>Laurasiatheria</taxon>
        <taxon>Artiodactyla</taxon>
        <taxon>Ruminantia</taxon>
        <taxon>Pecora</taxon>
        <taxon>Cervidae</taxon>
        <taxon>Odocoileinae</taxon>
        <taxon>Rangifer</taxon>
    </lineage>
</organism>
<accession>A0AC59Y6Q0</accession>
<sequence>MRAPPRAFSARASVSARQSRSDVAWPRGRWGGAAWTRGEPGMARVARPRECSAVPGGDRGSRRSCGKAWADSPASARRRGAPGLRLQPRAPRTRPVPRRADFLAAAQRLRGPSFPSCPLLPRIALLIPFRPQRPAHFLLPLPPFWTNSQAIEFFQRERIKVNFLKIWVSSLHEESRWLHQAHCNVSPAERTVRATATEDSSLSPSASGGTLPSGGLNPDSGPGRAPLEAHLLPNSETWEKDPKESDGEG</sequence>
<name>A0AC59Y6Q0_RANTA</name>
<dbReference type="Proteomes" id="UP001162501">
    <property type="component" value="Chromosome 10"/>
</dbReference>